<evidence type="ECO:0000313" key="3">
    <source>
        <dbReference type="Proteomes" id="UP001166251"/>
    </source>
</evidence>
<feature type="transmembrane region" description="Helical" evidence="1">
    <location>
        <begin position="20"/>
        <end position="40"/>
    </location>
</feature>
<dbReference type="RefSeq" id="WP_220104553.1">
    <property type="nucleotide sequence ID" value="NZ_JAHZSS010000015.1"/>
</dbReference>
<dbReference type="Pfam" id="PF07963">
    <property type="entry name" value="N_methyl"/>
    <property type="match status" value="1"/>
</dbReference>
<sequence length="230" mass="24296">MTLPLGSRNRNQGFSLIEVIIAMFILVVGLLGLAGLQLAVTQGNHDSYIRSQAMVLTQSLADRMRLNSQYLNRTANTSPVLNAATDNRYSASSSYNFDGLGSCSGQPWDCFCQATPSAIPRCGDNNGTDASVCSAEQLALFDGWQASCDGAALHPDFWIQVTCQDADGTDGDACSAHSTHLITASWPASEALEAARVSCPTDIDLGLAAAGTENVDRHCVLLSVTFGGSR</sequence>
<dbReference type="InterPro" id="IPR013362">
    <property type="entry name" value="Pilus_4_PilV"/>
</dbReference>
<comment type="caution">
    <text evidence="2">The sequence shown here is derived from an EMBL/GenBank/DDBJ whole genome shotgun (WGS) entry which is preliminary data.</text>
</comment>
<evidence type="ECO:0000313" key="2">
    <source>
        <dbReference type="EMBL" id="MBW8191881.1"/>
    </source>
</evidence>
<dbReference type="NCBIfam" id="TIGR02532">
    <property type="entry name" value="IV_pilin_GFxxxE"/>
    <property type="match status" value="1"/>
</dbReference>
<keyword evidence="1" id="KW-0812">Transmembrane</keyword>
<proteinExistence type="predicted"/>
<dbReference type="Proteomes" id="UP001166251">
    <property type="component" value="Unassembled WGS sequence"/>
</dbReference>
<organism evidence="2 3">
    <name type="scientific">Neiella holothuriorum</name>
    <dbReference type="NCBI Taxonomy" id="2870530"/>
    <lineage>
        <taxon>Bacteria</taxon>
        <taxon>Pseudomonadati</taxon>
        <taxon>Pseudomonadota</taxon>
        <taxon>Gammaproteobacteria</taxon>
        <taxon>Alteromonadales</taxon>
        <taxon>Echinimonadaceae</taxon>
        <taxon>Neiella</taxon>
    </lineage>
</organism>
<evidence type="ECO:0000256" key="1">
    <source>
        <dbReference type="SAM" id="Phobius"/>
    </source>
</evidence>
<dbReference type="InterPro" id="IPR012902">
    <property type="entry name" value="N_methyl_site"/>
</dbReference>
<keyword evidence="1" id="KW-0472">Membrane</keyword>
<keyword evidence="1" id="KW-1133">Transmembrane helix</keyword>
<reference evidence="2" key="1">
    <citation type="submission" date="2021-07" db="EMBL/GenBank/DDBJ databases">
        <title>Neiella marina sp. nov., isolated from the intestinal content of sea cucumber Apostichopus japonicus.</title>
        <authorList>
            <person name="Bai X."/>
        </authorList>
    </citation>
    <scope>NUCLEOTIDE SEQUENCE</scope>
    <source>
        <strain evidence="2">126</strain>
    </source>
</reference>
<keyword evidence="3" id="KW-1185">Reference proteome</keyword>
<accession>A0ABS7EHR4</accession>
<gene>
    <name evidence="2" type="primary">pilV</name>
    <name evidence="2" type="ORF">K0504_12615</name>
</gene>
<protein>
    <submittedName>
        <fullName evidence="2">Type IV pilus modification protein PilV</fullName>
    </submittedName>
</protein>
<dbReference type="NCBIfam" id="TIGR02523">
    <property type="entry name" value="type_IV_pilV"/>
    <property type="match status" value="1"/>
</dbReference>
<name>A0ABS7EHR4_9GAMM</name>
<dbReference type="EMBL" id="JAHZSS010000015">
    <property type="protein sequence ID" value="MBW8191881.1"/>
    <property type="molecule type" value="Genomic_DNA"/>
</dbReference>